<dbReference type="EC" id="3.7.1.-" evidence="3"/>
<accession>A0A0P1IK22</accession>
<dbReference type="GO" id="GO:0009099">
    <property type="term" value="P:L-valine biosynthetic process"/>
    <property type="evidence" value="ECO:0007669"/>
    <property type="project" value="TreeGrafter"/>
</dbReference>
<dbReference type="OrthoDB" id="4494979at2"/>
<evidence type="ECO:0000256" key="1">
    <source>
        <dbReference type="ARBA" id="ARBA00007812"/>
    </source>
</evidence>
<dbReference type="InterPro" id="IPR045229">
    <property type="entry name" value="TPP_enz"/>
</dbReference>
<keyword evidence="4" id="KW-1185">Reference proteome</keyword>
<dbReference type="STRING" id="1715692.RUE5091_04283"/>
<dbReference type="GO" id="GO:0030976">
    <property type="term" value="F:thiamine pyrophosphate binding"/>
    <property type="evidence" value="ECO:0007669"/>
    <property type="project" value="InterPro"/>
</dbReference>
<keyword evidence="3" id="KW-0378">Hydrolase</keyword>
<dbReference type="GO" id="GO:0050660">
    <property type="term" value="F:flavin adenine dinucleotide binding"/>
    <property type="evidence" value="ECO:0007669"/>
    <property type="project" value="TreeGrafter"/>
</dbReference>
<dbReference type="GO" id="GO:0003984">
    <property type="term" value="F:acetolactate synthase activity"/>
    <property type="evidence" value="ECO:0007669"/>
    <property type="project" value="TreeGrafter"/>
</dbReference>
<evidence type="ECO:0000313" key="4">
    <source>
        <dbReference type="Proteomes" id="UP000051260"/>
    </source>
</evidence>
<dbReference type="GO" id="GO:0005948">
    <property type="term" value="C:acetolactate synthase complex"/>
    <property type="evidence" value="ECO:0007669"/>
    <property type="project" value="TreeGrafter"/>
</dbReference>
<dbReference type="EMBL" id="CYUD01000020">
    <property type="protein sequence ID" value="CUK18618.1"/>
    <property type="molecule type" value="Genomic_DNA"/>
</dbReference>
<dbReference type="InterPro" id="IPR029061">
    <property type="entry name" value="THDP-binding"/>
</dbReference>
<evidence type="ECO:0000313" key="3">
    <source>
        <dbReference type="EMBL" id="CUK18618.1"/>
    </source>
</evidence>
<dbReference type="AlphaFoldDB" id="A0A0P1IK22"/>
<name>A0A0P1IK22_9RHOB</name>
<dbReference type="PANTHER" id="PTHR18968:SF9">
    <property type="entry name" value="3D-(3,5_4)-TRIHYDROXYCYCLOHEXANE-1,2-DIONE HYDROLASE"/>
    <property type="match status" value="1"/>
</dbReference>
<reference evidence="4" key="1">
    <citation type="submission" date="2015-09" db="EMBL/GenBank/DDBJ databases">
        <authorList>
            <person name="Rodrigo-Torres L."/>
            <person name="Arahal D.R."/>
        </authorList>
    </citation>
    <scope>NUCLEOTIDE SEQUENCE [LARGE SCALE GENOMIC DNA]</scope>
    <source>
        <strain evidence="4">CECT 5091</strain>
    </source>
</reference>
<proteinExistence type="inferred from homology"/>
<dbReference type="Pfam" id="PF02775">
    <property type="entry name" value="TPP_enzyme_C"/>
    <property type="match status" value="2"/>
</dbReference>
<dbReference type="Gene3D" id="3.40.50.970">
    <property type="match status" value="2"/>
</dbReference>
<comment type="similarity">
    <text evidence="1">Belongs to the TPP enzyme family.</text>
</comment>
<dbReference type="GO" id="GO:0016787">
    <property type="term" value="F:hydrolase activity"/>
    <property type="evidence" value="ECO:0007669"/>
    <property type="project" value="UniProtKB-KW"/>
</dbReference>
<gene>
    <name evidence="3" type="primary">iolD_2</name>
    <name evidence="3" type="ORF">RUE5091_04283</name>
</gene>
<feature type="domain" description="Thiamine pyrophosphate enzyme TPP-binding" evidence="2">
    <location>
        <begin position="69"/>
        <end position="111"/>
    </location>
</feature>
<sequence length="119" mass="13009">MKHPNLFHFSDGYAAMGFGVPVTIGVKVGAGDKPVGCITGDGSFQMTYEELAAAVEQKLSKPTIGCTIYYPEFKKIAEAFGAHGRRPQSANELREALEFALQAERSTIIEINEKDAWLQ</sequence>
<dbReference type="InterPro" id="IPR011766">
    <property type="entry name" value="TPP_enzyme_TPP-bd"/>
</dbReference>
<dbReference type="PANTHER" id="PTHR18968">
    <property type="entry name" value="THIAMINE PYROPHOSPHATE ENZYMES"/>
    <property type="match status" value="1"/>
</dbReference>
<organism evidence="3 4">
    <name type="scientific">Ruegeria denitrificans</name>
    <dbReference type="NCBI Taxonomy" id="1715692"/>
    <lineage>
        <taxon>Bacteria</taxon>
        <taxon>Pseudomonadati</taxon>
        <taxon>Pseudomonadota</taxon>
        <taxon>Alphaproteobacteria</taxon>
        <taxon>Rhodobacterales</taxon>
        <taxon>Roseobacteraceae</taxon>
        <taxon>Ruegeria</taxon>
    </lineage>
</organism>
<protein>
    <submittedName>
        <fullName evidence="3">3D-(3,5/4)-trihydroxycyclohexane-1,2-dione hydrolase</fullName>
        <ecNumber evidence="3">3.7.1.-</ecNumber>
    </submittedName>
</protein>
<feature type="domain" description="Thiamine pyrophosphate enzyme TPP-binding" evidence="2">
    <location>
        <begin position="2"/>
        <end position="59"/>
    </location>
</feature>
<evidence type="ECO:0000259" key="2">
    <source>
        <dbReference type="Pfam" id="PF02775"/>
    </source>
</evidence>
<dbReference type="SUPFAM" id="SSF52518">
    <property type="entry name" value="Thiamin diphosphate-binding fold (THDP-binding)"/>
    <property type="match status" value="1"/>
</dbReference>
<dbReference type="Proteomes" id="UP000051260">
    <property type="component" value="Unassembled WGS sequence"/>
</dbReference>
<dbReference type="GO" id="GO:0009097">
    <property type="term" value="P:isoleucine biosynthetic process"/>
    <property type="evidence" value="ECO:0007669"/>
    <property type="project" value="TreeGrafter"/>
</dbReference>